<evidence type="ECO:0000313" key="2">
    <source>
        <dbReference type="EMBL" id="CCC94858.1"/>
    </source>
</evidence>
<feature type="region of interest" description="Disordered" evidence="1">
    <location>
        <begin position="132"/>
        <end position="156"/>
    </location>
</feature>
<dbReference type="AlphaFoldDB" id="G0UZN9"/>
<accession>G0UZN9</accession>
<name>G0UZN9_TRYCI</name>
<protein>
    <submittedName>
        <fullName evidence="2">Uncharacterized protein TCIL3000_11_2500</fullName>
    </submittedName>
</protein>
<reference evidence="2" key="1">
    <citation type="journal article" date="2012" name="Proc. Natl. Acad. Sci. U.S.A.">
        <title>Antigenic diversity is generated by distinct evolutionary mechanisms in African trypanosome species.</title>
        <authorList>
            <person name="Jackson A.P."/>
            <person name="Berry A."/>
            <person name="Aslett M."/>
            <person name="Allison H.C."/>
            <person name="Burton P."/>
            <person name="Vavrova-Anderson J."/>
            <person name="Brown R."/>
            <person name="Browne H."/>
            <person name="Corton N."/>
            <person name="Hauser H."/>
            <person name="Gamble J."/>
            <person name="Gilderthorp R."/>
            <person name="Marcello L."/>
            <person name="McQuillan J."/>
            <person name="Otto T.D."/>
            <person name="Quail M.A."/>
            <person name="Sanders M.J."/>
            <person name="van Tonder A."/>
            <person name="Ginger M.L."/>
            <person name="Field M.C."/>
            <person name="Barry J.D."/>
            <person name="Hertz-Fowler C."/>
            <person name="Berriman M."/>
        </authorList>
    </citation>
    <scope>NUCLEOTIDE SEQUENCE</scope>
    <source>
        <strain evidence="2">IL3000</strain>
    </source>
</reference>
<sequence>MDTEGVVQYRLLGTHPAASGRYHSFGFSGTVVPVEALMQEVVKEHQINLSKYKLEVRRLIPLDTETQECNTTYVDGDNNTVLHNGSVLHSYDRVVVNVSRRHYMDGVADAVEEERRAREERLRQVEGMLHDHEPPLSEAGVDSSSSNVHDTQKTNDPHALSRVTAVSSKAFPLLPWLCQRRALDKTSLPAPSKGTCVLCEMESFREITLPCCHFFVCTPCLDLAKHNGHER</sequence>
<proteinExistence type="predicted"/>
<dbReference type="VEuPathDB" id="TriTrypDB:TcIL3000.11.2500"/>
<dbReference type="EMBL" id="HE575324">
    <property type="protein sequence ID" value="CCC94858.1"/>
    <property type="molecule type" value="Genomic_DNA"/>
</dbReference>
<evidence type="ECO:0000256" key="1">
    <source>
        <dbReference type="SAM" id="MobiDB-lite"/>
    </source>
</evidence>
<organism evidence="2">
    <name type="scientific">Trypanosoma congolense (strain IL3000)</name>
    <dbReference type="NCBI Taxonomy" id="1068625"/>
    <lineage>
        <taxon>Eukaryota</taxon>
        <taxon>Discoba</taxon>
        <taxon>Euglenozoa</taxon>
        <taxon>Kinetoplastea</taxon>
        <taxon>Metakinetoplastina</taxon>
        <taxon>Trypanosomatida</taxon>
        <taxon>Trypanosomatidae</taxon>
        <taxon>Trypanosoma</taxon>
        <taxon>Nannomonas</taxon>
    </lineage>
</organism>
<gene>
    <name evidence="2" type="ORF">TCIL3000_11_2500</name>
</gene>